<dbReference type="InterPro" id="IPR001736">
    <property type="entry name" value="PLipase_D/transphosphatidylase"/>
</dbReference>
<dbReference type="GO" id="GO:0003824">
    <property type="term" value="F:catalytic activity"/>
    <property type="evidence" value="ECO:0007669"/>
    <property type="project" value="InterPro"/>
</dbReference>
<reference evidence="3 4" key="1">
    <citation type="submission" date="2013-11" db="EMBL/GenBank/DDBJ databases">
        <title>Draft genome of the bovine lungworm Dictyocaulus viviparus.</title>
        <authorList>
            <person name="Mitreva M."/>
        </authorList>
    </citation>
    <scope>NUCLEOTIDE SEQUENCE [LARGE SCALE GENOMIC DNA]</scope>
    <source>
        <strain evidence="3 4">HannoverDv2000</strain>
    </source>
</reference>
<feature type="domain" description="PLD phosphodiesterase" evidence="2">
    <location>
        <begin position="269"/>
        <end position="296"/>
    </location>
</feature>
<dbReference type="InterPro" id="IPR050874">
    <property type="entry name" value="Diverse_PLD-related"/>
</dbReference>
<dbReference type="PANTHER" id="PTHR10185:SF25">
    <property type="entry name" value="PLD PHOSPHODIESTERASE DOMAIN-CONTAINING PROTEIN"/>
    <property type="match status" value="1"/>
</dbReference>
<dbReference type="PROSITE" id="PS50035">
    <property type="entry name" value="PLD"/>
    <property type="match status" value="1"/>
</dbReference>
<sequence>MDFGPLVVEFLVSQVSTSSAARLFCKLKTCEFYDKRRKQTSTSIVVKMSGGELLAECFPEKLALSQIFTTSMMHLIVLLFGLMNLLVLLSQPSFHCHLAFNSLEPLYLTAENKTILIKKPEASLNGVKLMFSIQIIESIPENLTFHNTTPSLSTFYAWNRLIRSAERELFIAAYKSSLQGKHVLGCHSSLSREGDKIYDTLLYAGTTGGINIKMVENYPPKDKGDNDDGIILQKYALQFIRQMLHTSSALKPQRSAIHRHPLDFGKLFGGGKMHSKFIISDNKHFYLGSANLDWRSLSQKMELGVLVENCECLSEDLRNIFNLYWEHPSELSGKSVGNHAFYNMENPLAIQIEGERSVIYLATSPKKPNNRGCTWDLNAIVSEIDVAEKSLDVHIMDYFPLFIYTATKIHFPIIDDALRRAIIRGVRVRILASALHYPEIGMRFLRSLASLNHINENITIEVRIIKIPSLNTDNIVISRERRTHKKFMVTEKAVIIGKLKTLFSIRITTRNMIYNKIAVLSNSRGKNSTSNWSGDYFMNATTGVAIIIKQSGKKRSLVKQMQVIFERDWTSAYSHRLEDYFSGCVENGSQANFCEEKKTFKPSLICSYRIIIPQITSQK</sequence>
<dbReference type="EMBL" id="KN716269">
    <property type="protein sequence ID" value="KJH48411.1"/>
    <property type="molecule type" value="Genomic_DNA"/>
</dbReference>
<dbReference type="CDD" id="cd09106">
    <property type="entry name" value="PLDc_vPLD3_4_5_like_1"/>
    <property type="match status" value="1"/>
</dbReference>
<evidence type="ECO:0000313" key="4">
    <source>
        <dbReference type="Proteomes" id="UP000053766"/>
    </source>
</evidence>
<dbReference type="CDD" id="cd09107">
    <property type="entry name" value="PLDc_vPLD3_4_5_like_2"/>
    <property type="match status" value="1"/>
</dbReference>
<dbReference type="AlphaFoldDB" id="A0A0D8Y1D8"/>
<keyword evidence="4" id="KW-1185">Reference proteome</keyword>
<dbReference type="OrthoDB" id="1923775at2759"/>
<dbReference type="InterPro" id="IPR032803">
    <property type="entry name" value="PLDc_3"/>
</dbReference>
<proteinExistence type="inferred from homology"/>
<comment type="similarity">
    <text evidence="1">Belongs to the phospholipase D family.</text>
</comment>
<name>A0A0D8Y1D8_DICVI</name>
<protein>
    <submittedName>
        <fullName evidence="3">Phospholipase D domain protein</fullName>
    </submittedName>
</protein>
<dbReference type="STRING" id="29172.A0A0D8Y1D8"/>
<evidence type="ECO:0000259" key="2">
    <source>
        <dbReference type="PROSITE" id="PS50035"/>
    </source>
</evidence>
<dbReference type="SMART" id="SM00155">
    <property type="entry name" value="PLDc"/>
    <property type="match status" value="1"/>
</dbReference>
<dbReference type="Gene3D" id="3.30.870.10">
    <property type="entry name" value="Endonuclease Chain A"/>
    <property type="match status" value="2"/>
</dbReference>
<gene>
    <name evidence="3" type="ORF">DICVIV_05526</name>
</gene>
<dbReference type="PANTHER" id="PTHR10185">
    <property type="entry name" value="PHOSPHOLIPASE D - RELATED"/>
    <property type="match status" value="1"/>
</dbReference>
<dbReference type="Proteomes" id="UP000053766">
    <property type="component" value="Unassembled WGS sequence"/>
</dbReference>
<evidence type="ECO:0000313" key="3">
    <source>
        <dbReference type="EMBL" id="KJH48411.1"/>
    </source>
</evidence>
<organism evidence="3 4">
    <name type="scientific">Dictyocaulus viviparus</name>
    <name type="common">Bovine lungworm</name>
    <dbReference type="NCBI Taxonomy" id="29172"/>
    <lineage>
        <taxon>Eukaryota</taxon>
        <taxon>Metazoa</taxon>
        <taxon>Ecdysozoa</taxon>
        <taxon>Nematoda</taxon>
        <taxon>Chromadorea</taxon>
        <taxon>Rhabditida</taxon>
        <taxon>Rhabditina</taxon>
        <taxon>Rhabditomorpha</taxon>
        <taxon>Strongyloidea</taxon>
        <taxon>Metastrongylidae</taxon>
        <taxon>Dictyocaulus</taxon>
    </lineage>
</organism>
<dbReference type="SUPFAM" id="SSF56024">
    <property type="entry name" value="Phospholipase D/nuclease"/>
    <property type="match status" value="2"/>
</dbReference>
<reference evidence="4" key="2">
    <citation type="journal article" date="2016" name="Sci. Rep.">
        <title>Dictyocaulus viviparus genome, variome and transcriptome elucidate lungworm biology and support future intervention.</title>
        <authorList>
            <person name="McNulty S.N."/>
            <person name="Strube C."/>
            <person name="Rosa B.A."/>
            <person name="Martin J.C."/>
            <person name="Tyagi R."/>
            <person name="Choi Y.J."/>
            <person name="Wang Q."/>
            <person name="Hallsworth Pepin K."/>
            <person name="Zhang X."/>
            <person name="Ozersky P."/>
            <person name="Wilson R.K."/>
            <person name="Sternberg P.W."/>
            <person name="Gasser R.B."/>
            <person name="Mitreva M."/>
        </authorList>
    </citation>
    <scope>NUCLEOTIDE SEQUENCE [LARGE SCALE GENOMIC DNA]</scope>
    <source>
        <strain evidence="4">HannoverDv2000</strain>
    </source>
</reference>
<dbReference type="Pfam" id="PF13918">
    <property type="entry name" value="PLDc_3"/>
    <property type="match status" value="1"/>
</dbReference>
<accession>A0A0D8Y1D8</accession>
<evidence type="ECO:0000256" key="1">
    <source>
        <dbReference type="ARBA" id="ARBA00008664"/>
    </source>
</evidence>